<dbReference type="EMBL" id="CM035414">
    <property type="protein sequence ID" value="KAH7430444.1"/>
    <property type="molecule type" value="Genomic_DNA"/>
</dbReference>
<organism evidence="2 3">
    <name type="scientific">Ceratopteris richardii</name>
    <name type="common">Triangle waterfern</name>
    <dbReference type="NCBI Taxonomy" id="49495"/>
    <lineage>
        <taxon>Eukaryota</taxon>
        <taxon>Viridiplantae</taxon>
        <taxon>Streptophyta</taxon>
        <taxon>Embryophyta</taxon>
        <taxon>Tracheophyta</taxon>
        <taxon>Polypodiopsida</taxon>
        <taxon>Polypodiidae</taxon>
        <taxon>Polypodiales</taxon>
        <taxon>Pteridineae</taxon>
        <taxon>Pteridaceae</taxon>
        <taxon>Parkerioideae</taxon>
        <taxon>Ceratopteris</taxon>
    </lineage>
</organism>
<proteinExistence type="predicted"/>
<dbReference type="Proteomes" id="UP000825935">
    <property type="component" value="Chromosome 9"/>
</dbReference>
<sequence length="839" mass="94040">MVEEGRVTQTAALILMQSVDEALDAAMKNKGLADWKGLRPHVQFPTYLKHLRLRNSSIIPRKLLNFLVAERIEFGCIISAAYLRAHRSARCQLREFIGESNIAEVVIKESEEQEAAAKTFLEDVRLTFPEVLRAVKTKQVTHAILNNLVDYISGLEKSGILEGKETNHLRGVVQADLKRLLRNPPLVKSPSVVETLRAHPFIGSQPVEIQEALINSAKEAMKLRSNLLYSEHCRAEGIWLVVNGVVKWKNAASAMKHHLHPTFPHGSTLGLYEVLTGKPYLCDMRADSVVHCFFLDGSHILAALQTRPEVEDFYWKESLLAVTKILMPERFEGSPLHDLRVLIMERCIMRIYLKGEIIEISPGEVGFLLEGFVKKEGTEEILMAPCVLTDGFDRSDCTSVEDAAYHVESRARIAMLDLSILQPMLRRASTAHMSSAMLHASASSFEHEGLMRWPASRQASELQAGTLGRFSAQSKDQNPTSLNNSAKTMQIIRKWKNAASAMKHHLHPTFPHGSTLGLYEVLTGKPYLCDMRADSVVHCFFLDGSHILAALQTRPEVEDFYWKESLLAVTKILMPERFEGSPLHDLRVLIMERCIMRIYLKGEIIEISPGEVGFLLEGFVKKEGTEEILMAPCVLTDGFDRSDCTSVEDAAYHVESRARIAMLDLSILQPMLRRASTAHMSSAMLHASASSFEHEGLMRWPASRQASELQAGTLGRFSAQSKDQNPTSLNNSAKTMQIIRKVRSSSRSWTEINNRRTGLAKKAHHNSQQLPGNRKQNMSTSMLPLPQSEAAGLTQTRQSKKMSSMPRMDSSSSSDDYDGEEHIIRIDSPSRLFHPHVPQ</sequence>
<dbReference type="OrthoDB" id="441412at2759"/>
<dbReference type="Gene3D" id="2.60.120.10">
    <property type="entry name" value="Jelly Rolls"/>
    <property type="match status" value="1"/>
</dbReference>
<comment type="caution">
    <text evidence="2">The sequence shown here is derived from an EMBL/GenBank/DDBJ whole genome shotgun (WGS) entry which is preliminary data.</text>
</comment>
<dbReference type="InterPro" id="IPR014710">
    <property type="entry name" value="RmlC-like_jellyroll"/>
</dbReference>
<dbReference type="InterPro" id="IPR018490">
    <property type="entry name" value="cNMP-bd_dom_sf"/>
</dbReference>
<evidence type="ECO:0008006" key="4">
    <source>
        <dbReference type="Google" id="ProtNLM"/>
    </source>
</evidence>
<dbReference type="AlphaFoldDB" id="A0A8T2UAU2"/>
<dbReference type="SUPFAM" id="SSF51206">
    <property type="entry name" value="cAMP-binding domain-like"/>
    <property type="match status" value="2"/>
</dbReference>
<name>A0A8T2UAU2_CERRI</name>
<accession>A0A8T2UAU2</accession>
<feature type="compositionally biased region" description="Polar residues" evidence="1">
    <location>
        <begin position="766"/>
        <end position="782"/>
    </location>
</feature>
<reference evidence="2" key="1">
    <citation type="submission" date="2021-08" db="EMBL/GenBank/DDBJ databases">
        <title>WGS assembly of Ceratopteris richardii.</title>
        <authorList>
            <person name="Marchant D.B."/>
            <person name="Chen G."/>
            <person name="Jenkins J."/>
            <person name="Shu S."/>
            <person name="Leebens-Mack J."/>
            <person name="Grimwood J."/>
            <person name="Schmutz J."/>
            <person name="Soltis P."/>
            <person name="Soltis D."/>
            <person name="Chen Z.-H."/>
        </authorList>
    </citation>
    <scope>NUCLEOTIDE SEQUENCE</scope>
    <source>
        <strain evidence="2">Whitten #5841</strain>
        <tissue evidence="2">Leaf</tissue>
    </source>
</reference>
<evidence type="ECO:0000313" key="2">
    <source>
        <dbReference type="EMBL" id="KAH7430444.1"/>
    </source>
</evidence>
<feature type="compositionally biased region" description="Low complexity" evidence="1">
    <location>
        <begin position="801"/>
        <end position="814"/>
    </location>
</feature>
<evidence type="ECO:0000256" key="1">
    <source>
        <dbReference type="SAM" id="MobiDB-lite"/>
    </source>
</evidence>
<feature type="compositionally biased region" description="Polar residues" evidence="1">
    <location>
        <begin position="745"/>
        <end position="756"/>
    </location>
</feature>
<keyword evidence="3" id="KW-1185">Reference proteome</keyword>
<gene>
    <name evidence="2" type="ORF">KP509_09G099400</name>
</gene>
<evidence type="ECO:0000313" key="3">
    <source>
        <dbReference type="Proteomes" id="UP000825935"/>
    </source>
</evidence>
<protein>
    <recommendedName>
        <fullName evidence="4">Cyclic nucleotide-binding domain-containing protein</fullName>
    </recommendedName>
</protein>
<feature type="region of interest" description="Disordered" evidence="1">
    <location>
        <begin position="745"/>
        <end position="839"/>
    </location>
</feature>